<evidence type="ECO:0000259" key="2">
    <source>
        <dbReference type="PROSITE" id="PS50041"/>
    </source>
</evidence>
<dbReference type="Proteomes" id="UP000494165">
    <property type="component" value="Unassembled WGS sequence"/>
</dbReference>
<feature type="domain" description="C-type lectin" evidence="2">
    <location>
        <begin position="309"/>
        <end position="432"/>
    </location>
</feature>
<keyword evidence="4" id="KW-1185">Reference proteome</keyword>
<accession>A0A8S1DNK2</accession>
<dbReference type="OrthoDB" id="8194670at2759"/>
<sequence>MENANSSNSDSQTQTSMVFSSDQSSTEGVSNFAATGQSLEDTQSSSNTFYSDSTSSVSSADPAVVVTSTTKKITATQTTTKKTTTKPVTTKKTTTRIPRPFVPFNFSSLQCAKNTSLFDGDGYLEDAQYYGSWREICGELYLFGKSIVTWRENVRRCCSIGMKPIAFETIEQFNCLDRLVKAEVWQYNYNYWTAARQALVNDVFKWALYETGSPYANLNSMWASGFPENATFGNCIQLFIPRKMNVTGLTIKNCSDTYIFSCKGKPTPPPKCFRPVCPNSDCVKNEALYVTAPDNITKYLNRPTKYGVWRSKNYRIFLFGNQSKTWNDAKETCCAIGMKLLSLDADFKYSTLSQVISGKDNASLTAKYWTSGTDNGCPAAFAWCAENKLVRNAMWAPGEPRSGNYCVVADVRTTNTTLMTALCTQSLRFICETRDTSNATSAGETIKDECAANFNVSIAEQDSIFNSTRFSRRIKCFLKCVGEAGGLMVNGRIVDGQLIKLAEILSQDNNDKLMENLKAVDECSQIKGMDECDMIASVFQCGQEKAPDLVANVIKSVELNDTAEKTPLKPKLGQCITDYKCVVSQYWRNTFLTFDNDKADGVLMDICGQRYLLGMNKASYREGASWCCLYGLNLVSFQLKKELECVINSPLGGLQRPASIWTSASRKGTTDKEGFRWCTSRTFFNFTMWKWHPKLATVGFEMHSRWTGNFACLITLTILLAFCAAKQTKFTKSKGNRNYIIKCCGRNSCANLPPKKSNRTSTTPTVRMSTPISTETNSDISSEQKKADANSDSQTPTSTGFSTSSRTTRIPRPFVPFNFSTLQCEKDTSLFDREGYLEGARNYGSWRDICGELYLFGKSIVTWTENVRRCCSIGMKPIAFETIEQFNCLGSLVKAEVWQYNYNYWTAARQALVHDVFKWALYETGISPYANLDSMWASGFPESAAFGNCIHLSIPRKMNLTGLTIRNCSDTYIFSCKGKPTPPPKCFKPVCPKSSCTRNAALYVATPDKKAKYLDRPTRYGIWKSKNYRIFMFGNQTKTWNDARQTCCAIGMKLLSLDADYKYSTLSQVISGKDNASLTAKYWTSGTDNGCPAAFGWCAENKLVRYPIWAPGEPQIGNYCLVADVRTTNTTLMTADCTQSLRFICEIRDTSNATSTGETIKDECAANFNVSIDEQDGIFNSTSFSGRIKCFLKCVSEAGGLMVNGRILDEQLIKMAEILSHDSNEKLMENLNAVDECSNIKGTDECDTIAKVLQCGQEKVPDLVANVIKTVELNNTAEQTPLQPRLGQCLTDYECVLDPYWRNRYLNYLDADGTVLEICGKRYLLGSSKSSYLGGASWCCLYGLNLVSFETKMELECIINSTLGGLQRPASIWTAASRKGTSGRDGYRWCTSKAAFDHTMWKWHPKVDDYPSNYLITFVAMNSFAATFFNVNYDAPEEAYPLCEQQPA</sequence>
<gene>
    <name evidence="3" type="ORF">CLODIP_2_CD05977</name>
</gene>
<dbReference type="SUPFAM" id="SSF47565">
    <property type="entry name" value="Insect pheromone/odorant-binding proteins"/>
    <property type="match status" value="2"/>
</dbReference>
<dbReference type="CDD" id="cd00037">
    <property type="entry name" value="CLECT"/>
    <property type="match status" value="4"/>
</dbReference>
<feature type="compositionally biased region" description="Low complexity" evidence="1">
    <location>
        <begin position="793"/>
        <end position="808"/>
    </location>
</feature>
<feature type="compositionally biased region" description="Low complexity" evidence="1">
    <location>
        <begin position="1"/>
        <end position="16"/>
    </location>
</feature>
<dbReference type="InterPro" id="IPR016187">
    <property type="entry name" value="CTDL_fold"/>
</dbReference>
<dbReference type="InterPro" id="IPR006170">
    <property type="entry name" value="PBP/GOBP"/>
</dbReference>
<dbReference type="CDD" id="cd23992">
    <property type="entry name" value="PBP_GOBP"/>
    <property type="match status" value="2"/>
</dbReference>
<evidence type="ECO:0000256" key="1">
    <source>
        <dbReference type="SAM" id="MobiDB-lite"/>
    </source>
</evidence>
<protein>
    <recommendedName>
        <fullName evidence="2">C-type lectin domain-containing protein</fullName>
    </recommendedName>
</protein>
<feature type="region of interest" description="Disordered" evidence="1">
    <location>
        <begin position="754"/>
        <end position="809"/>
    </location>
</feature>
<dbReference type="PROSITE" id="PS50041">
    <property type="entry name" value="C_TYPE_LECTIN_2"/>
    <property type="match status" value="3"/>
</dbReference>
<feature type="compositionally biased region" description="Polar residues" evidence="1">
    <location>
        <begin position="17"/>
        <end position="41"/>
    </location>
</feature>
<feature type="domain" description="C-type lectin" evidence="2">
    <location>
        <begin position="1023"/>
        <end position="1146"/>
    </location>
</feature>
<feature type="region of interest" description="Disordered" evidence="1">
    <location>
        <begin position="1"/>
        <end position="56"/>
    </location>
</feature>
<dbReference type="InterPro" id="IPR016186">
    <property type="entry name" value="C-type_lectin-like/link_sf"/>
</dbReference>
<evidence type="ECO:0000313" key="3">
    <source>
        <dbReference type="EMBL" id="CAB3381678.1"/>
    </source>
</evidence>
<dbReference type="Gene3D" id="3.10.100.10">
    <property type="entry name" value="Mannose-Binding Protein A, subunit A"/>
    <property type="match status" value="4"/>
</dbReference>
<dbReference type="Pfam" id="PF01395">
    <property type="entry name" value="PBP_GOBP"/>
    <property type="match status" value="2"/>
</dbReference>
<feature type="domain" description="C-type lectin" evidence="2">
    <location>
        <begin position="136"/>
        <end position="263"/>
    </location>
</feature>
<dbReference type="EMBL" id="CADEPI010000241">
    <property type="protein sequence ID" value="CAB3381678.1"/>
    <property type="molecule type" value="Genomic_DNA"/>
</dbReference>
<comment type="caution">
    <text evidence="3">The sequence shown here is derived from an EMBL/GenBank/DDBJ whole genome shotgun (WGS) entry which is preliminary data.</text>
</comment>
<proteinExistence type="predicted"/>
<feature type="compositionally biased region" description="Polar residues" evidence="1">
    <location>
        <begin position="759"/>
        <end position="781"/>
    </location>
</feature>
<evidence type="ECO:0000313" key="4">
    <source>
        <dbReference type="Proteomes" id="UP000494165"/>
    </source>
</evidence>
<feature type="compositionally biased region" description="Low complexity" evidence="1">
    <location>
        <begin position="42"/>
        <end position="56"/>
    </location>
</feature>
<dbReference type="GO" id="GO:0005549">
    <property type="term" value="F:odorant binding"/>
    <property type="evidence" value="ECO:0007669"/>
    <property type="project" value="InterPro"/>
</dbReference>
<name>A0A8S1DNK2_9INSE</name>
<dbReference type="InterPro" id="IPR001304">
    <property type="entry name" value="C-type_lectin-like"/>
</dbReference>
<dbReference type="Pfam" id="PF00059">
    <property type="entry name" value="Lectin_C"/>
    <property type="match status" value="2"/>
</dbReference>
<dbReference type="SUPFAM" id="SSF56436">
    <property type="entry name" value="C-type lectin-like"/>
    <property type="match status" value="5"/>
</dbReference>
<reference evidence="3 4" key="1">
    <citation type="submission" date="2020-04" db="EMBL/GenBank/DDBJ databases">
        <authorList>
            <person name="Alioto T."/>
            <person name="Alioto T."/>
            <person name="Gomez Garrido J."/>
        </authorList>
    </citation>
    <scope>NUCLEOTIDE SEQUENCE [LARGE SCALE GENOMIC DNA]</scope>
</reference>
<dbReference type="InterPro" id="IPR036728">
    <property type="entry name" value="PBP_GOBP_sf"/>
</dbReference>
<dbReference type="SMART" id="SM00034">
    <property type="entry name" value="CLECT"/>
    <property type="match status" value="2"/>
</dbReference>
<dbReference type="Gene3D" id="1.10.238.20">
    <property type="entry name" value="Pheromone/general odorant binding protein domain"/>
    <property type="match status" value="2"/>
</dbReference>
<dbReference type="SMART" id="SM00708">
    <property type="entry name" value="PhBP"/>
    <property type="match status" value="2"/>
</dbReference>
<organism evidence="3 4">
    <name type="scientific">Cloeon dipterum</name>
    <dbReference type="NCBI Taxonomy" id="197152"/>
    <lineage>
        <taxon>Eukaryota</taxon>
        <taxon>Metazoa</taxon>
        <taxon>Ecdysozoa</taxon>
        <taxon>Arthropoda</taxon>
        <taxon>Hexapoda</taxon>
        <taxon>Insecta</taxon>
        <taxon>Pterygota</taxon>
        <taxon>Palaeoptera</taxon>
        <taxon>Ephemeroptera</taxon>
        <taxon>Pisciforma</taxon>
        <taxon>Baetidae</taxon>
        <taxon>Cloeon</taxon>
    </lineage>
</organism>